<dbReference type="AlphaFoldDB" id="A0A1J8QIP7"/>
<feature type="region of interest" description="Disordered" evidence="1">
    <location>
        <begin position="260"/>
        <end position="313"/>
    </location>
</feature>
<proteinExistence type="predicted"/>
<feature type="compositionally biased region" description="Low complexity" evidence="1">
    <location>
        <begin position="260"/>
        <end position="273"/>
    </location>
</feature>
<keyword evidence="3" id="KW-1185">Reference proteome</keyword>
<organism evidence="2 3">
    <name type="scientific">Rhizopogon vesiculosus</name>
    <dbReference type="NCBI Taxonomy" id="180088"/>
    <lineage>
        <taxon>Eukaryota</taxon>
        <taxon>Fungi</taxon>
        <taxon>Dikarya</taxon>
        <taxon>Basidiomycota</taxon>
        <taxon>Agaricomycotina</taxon>
        <taxon>Agaricomycetes</taxon>
        <taxon>Agaricomycetidae</taxon>
        <taxon>Boletales</taxon>
        <taxon>Suillineae</taxon>
        <taxon>Rhizopogonaceae</taxon>
        <taxon>Rhizopogon</taxon>
    </lineage>
</organism>
<sequence length="418" mass="45020">MPSDASWNILHAVRLLLEGAPAADATDAVIEKWGRYVVKLLVLNAIVSAAIRLLTSSKNGLKARQPEFLSLPEVVSVISLLQDLADGRLRVAWLAWGGDWLPGTVIEQCLSQLPAAAPSSVSLAALNLRPEEELDATCGVKRIRKVPKVFSPCESPTKRARYTTVSQLRPTKSLSLVDKVVKHSLSETRKVLHECELCESKKKLCLTVMRKGVIQNRCAECISHHSKCDWKKGYLDANLAYRQDPGSFYALLDPAGGAASSTTSVSIPSSTPAYPRSVVDTPDHPVAAVIHPPHGQKSAINPQLPGPHTRASLPPPTSPLFNPPVSPVSATSLSLAFPPANDSTILNSEMTMRTGDVQPAKDEETLEVPSHPSFASLVVDAAATDIADKARSMRYKAIIESLRAVPKIKAKVNQVLGE</sequence>
<evidence type="ECO:0000313" key="3">
    <source>
        <dbReference type="Proteomes" id="UP000183567"/>
    </source>
</evidence>
<dbReference type="Proteomes" id="UP000183567">
    <property type="component" value="Unassembled WGS sequence"/>
</dbReference>
<protein>
    <submittedName>
        <fullName evidence="2">Uncharacterized protein</fullName>
    </submittedName>
</protein>
<dbReference type="EMBL" id="LVVM01000881">
    <property type="protein sequence ID" value="OJA19803.1"/>
    <property type="molecule type" value="Genomic_DNA"/>
</dbReference>
<accession>A0A1J8QIP7</accession>
<name>A0A1J8QIP7_9AGAM</name>
<evidence type="ECO:0000313" key="2">
    <source>
        <dbReference type="EMBL" id="OJA19803.1"/>
    </source>
</evidence>
<evidence type="ECO:0000256" key="1">
    <source>
        <dbReference type="SAM" id="MobiDB-lite"/>
    </source>
</evidence>
<dbReference type="OrthoDB" id="10329376at2759"/>
<reference evidence="2 3" key="1">
    <citation type="submission" date="2016-03" db="EMBL/GenBank/DDBJ databases">
        <title>Comparative genomics of the ectomycorrhizal sister species Rhizopogon vinicolor and Rhizopogon vesiculosus (Basidiomycota: Boletales) reveals a divergence of the mating type B locus.</title>
        <authorList>
            <person name="Mujic A.B."/>
            <person name="Kuo A."/>
            <person name="Tritt A."/>
            <person name="Lipzen A."/>
            <person name="Chen C."/>
            <person name="Johnson J."/>
            <person name="Sharma A."/>
            <person name="Barry K."/>
            <person name="Grigoriev I.V."/>
            <person name="Spatafora J.W."/>
        </authorList>
    </citation>
    <scope>NUCLEOTIDE SEQUENCE [LARGE SCALE GENOMIC DNA]</scope>
    <source>
        <strain evidence="2 3">AM-OR11-056</strain>
    </source>
</reference>
<gene>
    <name evidence="2" type="ORF">AZE42_10736</name>
</gene>
<comment type="caution">
    <text evidence="2">The sequence shown here is derived from an EMBL/GenBank/DDBJ whole genome shotgun (WGS) entry which is preliminary data.</text>
</comment>